<evidence type="ECO:0000256" key="1">
    <source>
        <dbReference type="SAM" id="MobiDB-lite"/>
    </source>
</evidence>
<proteinExistence type="predicted"/>
<feature type="region of interest" description="Disordered" evidence="1">
    <location>
        <begin position="1"/>
        <end position="65"/>
    </location>
</feature>
<dbReference type="Proteomes" id="UP000006265">
    <property type="component" value="Unassembled WGS sequence"/>
</dbReference>
<feature type="non-terminal residue" evidence="2">
    <location>
        <position position="1"/>
    </location>
</feature>
<feature type="compositionally biased region" description="Low complexity" evidence="1">
    <location>
        <begin position="49"/>
        <end position="59"/>
    </location>
</feature>
<reference evidence="2 3" key="1">
    <citation type="journal article" date="2012" name="J. Bacteriol.">
        <title>Genome sequence of Mycobacterium hassiacum DSM 44199, a rare source of heat-stable mycobacterial proteins.</title>
        <authorList>
            <person name="Tiago I."/>
            <person name="Maranha A."/>
            <person name="Mendes V."/>
            <person name="Alarico S."/>
            <person name="Moynihan P.J."/>
            <person name="Clarke A.J."/>
            <person name="Macedo-Ribeiro S."/>
            <person name="Pereira P.J."/>
            <person name="Empadinhas N."/>
        </authorList>
    </citation>
    <scope>NUCLEOTIDE SEQUENCE [LARGE SCALE GENOMIC DNA]</scope>
    <source>
        <strain evidence="3">DSM 44199 / CIP 105218 / JCM 12690 / 3849</strain>
    </source>
</reference>
<feature type="compositionally biased region" description="Pro residues" evidence="1">
    <location>
        <begin position="14"/>
        <end position="23"/>
    </location>
</feature>
<sequence>QYNPRPWYPRYQPWMPPPSPTAPPRSAYQPPAPPGPQQVPAYHSDDRPGGSPYTPSRPGGSYGPGGPRNCFLIFCG</sequence>
<evidence type="ECO:0000313" key="3">
    <source>
        <dbReference type="Proteomes" id="UP000006265"/>
    </source>
</evidence>
<dbReference type="AlphaFoldDB" id="K5BCT0"/>
<accession>K5BCT0</accession>
<keyword evidence="3" id="KW-1185">Reference proteome</keyword>
<evidence type="ECO:0000313" key="2">
    <source>
        <dbReference type="EMBL" id="EKF25470.1"/>
    </source>
</evidence>
<comment type="caution">
    <text evidence="2">The sequence shown here is derived from an EMBL/GenBank/DDBJ whole genome shotgun (WGS) entry which is preliminary data.</text>
</comment>
<gene>
    <name evidence="2" type="ORF">C731_0502</name>
</gene>
<name>K5BCT0_MYCHD</name>
<dbReference type="EMBL" id="AMRA01000014">
    <property type="protein sequence ID" value="EKF25470.1"/>
    <property type="molecule type" value="Genomic_DNA"/>
</dbReference>
<protein>
    <submittedName>
        <fullName evidence="2">Uncharacterized protein</fullName>
    </submittedName>
</protein>
<organism evidence="2 3">
    <name type="scientific">Mycolicibacterium hassiacum (strain DSM 44199 / CIP 105218 / JCM 12690 / 3849)</name>
    <name type="common">Mycobacterium hassiacum</name>
    <dbReference type="NCBI Taxonomy" id="1122247"/>
    <lineage>
        <taxon>Bacteria</taxon>
        <taxon>Bacillati</taxon>
        <taxon>Actinomycetota</taxon>
        <taxon>Actinomycetes</taxon>
        <taxon>Mycobacteriales</taxon>
        <taxon>Mycobacteriaceae</taxon>
        <taxon>Mycolicibacterium</taxon>
    </lineage>
</organism>
<dbReference type="PATRIC" id="fig|1122247.3.peg.481"/>